<dbReference type="PROSITE" id="PS50181">
    <property type="entry name" value="FBOX"/>
    <property type="match status" value="1"/>
</dbReference>
<proteinExistence type="predicted"/>
<dbReference type="Proteomes" id="UP001497457">
    <property type="component" value="Chromosome 18b"/>
</dbReference>
<dbReference type="Gene3D" id="1.20.1280.50">
    <property type="match status" value="1"/>
</dbReference>
<accession>A0ABC8Z965</accession>
<dbReference type="PANTHER" id="PTHR35546">
    <property type="entry name" value="F-BOX PROTEIN INTERACTION DOMAIN PROTEIN-RELATED"/>
    <property type="match status" value="1"/>
</dbReference>
<dbReference type="CDD" id="cd22157">
    <property type="entry name" value="F-box_AtFBW1-like"/>
    <property type="match status" value="1"/>
</dbReference>
<organism evidence="2 3">
    <name type="scientific">Urochloa decumbens</name>
    <dbReference type="NCBI Taxonomy" id="240449"/>
    <lineage>
        <taxon>Eukaryota</taxon>
        <taxon>Viridiplantae</taxon>
        <taxon>Streptophyta</taxon>
        <taxon>Embryophyta</taxon>
        <taxon>Tracheophyta</taxon>
        <taxon>Spermatophyta</taxon>
        <taxon>Magnoliopsida</taxon>
        <taxon>Liliopsida</taxon>
        <taxon>Poales</taxon>
        <taxon>Poaceae</taxon>
        <taxon>PACMAD clade</taxon>
        <taxon>Panicoideae</taxon>
        <taxon>Panicodae</taxon>
        <taxon>Paniceae</taxon>
        <taxon>Melinidinae</taxon>
        <taxon>Urochloa</taxon>
    </lineage>
</organism>
<dbReference type="InterPro" id="IPR036047">
    <property type="entry name" value="F-box-like_dom_sf"/>
</dbReference>
<feature type="domain" description="F-box" evidence="1">
    <location>
        <begin position="11"/>
        <end position="57"/>
    </location>
</feature>
<dbReference type="InterPro" id="IPR055290">
    <property type="entry name" value="At3g26010-like"/>
</dbReference>
<evidence type="ECO:0000259" key="1">
    <source>
        <dbReference type="PROSITE" id="PS50181"/>
    </source>
</evidence>
<sequence>MDCCPNPKRSTTAVPRLPEDAVLEILARLPARSVHRFKCVSQRWCDLIADPVHRKRLPQTLEGFFCSDAEHYFYGEFICLPGITAPLLDPSFSFLTKLPGSTKTSGSCIPAMGSSSLGTTQVGAKMANLATLHAAFYGLPRLHGKGHLYCMIGHQEVQAGFYQSGISIWVLQDYDTEEWVLKQNVSFLKLFGQSKCRIHVDYNVVCRIHVDYNVVAIHPDCNWVFLVHHRNRKLIAYDMDSKKVHALRTFRHSYGFCTPYVPYYSELSVLANKH</sequence>
<dbReference type="InterPro" id="IPR001810">
    <property type="entry name" value="F-box_dom"/>
</dbReference>
<dbReference type="EMBL" id="OZ075128">
    <property type="protein sequence ID" value="CAL4956032.1"/>
    <property type="molecule type" value="Genomic_DNA"/>
</dbReference>
<protein>
    <recommendedName>
        <fullName evidence="1">F-box domain-containing protein</fullName>
    </recommendedName>
</protein>
<name>A0ABC8Z965_9POAL</name>
<dbReference type="SMART" id="SM00256">
    <property type="entry name" value="FBOX"/>
    <property type="match status" value="1"/>
</dbReference>
<dbReference type="SUPFAM" id="SSF81383">
    <property type="entry name" value="F-box domain"/>
    <property type="match status" value="1"/>
</dbReference>
<gene>
    <name evidence="2" type="ORF">URODEC1_LOCUS41801</name>
</gene>
<keyword evidence="3" id="KW-1185">Reference proteome</keyword>
<evidence type="ECO:0000313" key="2">
    <source>
        <dbReference type="EMBL" id="CAL4956032.1"/>
    </source>
</evidence>
<dbReference type="Pfam" id="PF00646">
    <property type="entry name" value="F-box"/>
    <property type="match status" value="1"/>
</dbReference>
<dbReference type="AlphaFoldDB" id="A0ABC8Z965"/>
<reference evidence="2" key="1">
    <citation type="submission" date="2024-10" db="EMBL/GenBank/DDBJ databases">
        <authorList>
            <person name="Ryan C."/>
        </authorList>
    </citation>
    <scope>NUCLEOTIDE SEQUENCE [LARGE SCALE GENOMIC DNA]</scope>
</reference>
<evidence type="ECO:0000313" key="3">
    <source>
        <dbReference type="Proteomes" id="UP001497457"/>
    </source>
</evidence>
<dbReference type="PANTHER" id="PTHR35546:SF130">
    <property type="entry name" value="EXPRESSED PROTEIN"/>
    <property type="match status" value="1"/>
</dbReference>